<dbReference type="Proteomes" id="UP000318833">
    <property type="component" value="Unassembled WGS sequence"/>
</dbReference>
<dbReference type="AlphaFoldDB" id="A0A554VRL5"/>
<dbReference type="RefSeq" id="WP_143915228.1">
    <property type="nucleotide sequence ID" value="NZ_CANMXV010000003.1"/>
</dbReference>
<organism evidence="1 2">
    <name type="scientific">Aquimarina algiphila</name>
    <dbReference type="NCBI Taxonomy" id="2047982"/>
    <lineage>
        <taxon>Bacteria</taxon>
        <taxon>Pseudomonadati</taxon>
        <taxon>Bacteroidota</taxon>
        <taxon>Flavobacteriia</taxon>
        <taxon>Flavobacteriales</taxon>
        <taxon>Flavobacteriaceae</taxon>
        <taxon>Aquimarina</taxon>
    </lineage>
</organism>
<protein>
    <submittedName>
        <fullName evidence="1">Uncharacterized protein</fullName>
    </submittedName>
</protein>
<gene>
    <name evidence="1" type="ORF">FOF46_01350</name>
</gene>
<keyword evidence="2" id="KW-1185">Reference proteome</keyword>
<proteinExistence type="predicted"/>
<evidence type="ECO:0000313" key="2">
    <source>
        <dbReference type="Proteomes" id="UP000318833"/>
    </source>
</evidence>
<name>A0A554VRL5_9FLAO</name>
<accession>A0A554VRL5</accession>
<reference evidence="1 2" key="1">
    <citation type="submission" date="2019-07" db="EMBL/GenBank/DDBJ databases">
        <title>The draft genome sequence of Aquimarina algiphila M91.</title>
        <authorList>
            <person name="Meng X."/>
        </authorList>
    </citation>
    <scope>NUCLEOTIDE SEQUENCE [LARGE SCALE GENOMIC DNA]</scope>
    <source>
        <strain evidence="1 2">M91</strain>
    </source>
</reference>
<evidence type="ECO:0000313" key="1">
    <source>
        <dbReference type="EMBL" id="TSE11304.1"/>
    </source>
</evidence>
<sequence length="212" mass="24923">MKKQKFPIEQLENTVKDLWICNVYHSKMNLPLLFFADKISDHFDFGISKNEVKSRVIEHLKDYKPTQEEIDDCIDRCENEGKANRPRIKVIDLTDIDIPEEVMDAVKATVTEIFNVDFEELQNTNRYKEEERKFLLKTIAEHEDDIIAGMQDNSKGKEYQTANTMHHISELMFLKIKIEKEVQEKANHDLLDCIVDIKRIINHCKPFVEIVA</sequence>
<comment type="caution">
    <text evidence="1">The sequence shown here is derived from an EMBL/GenBank/DDBJ whole genome shotgun (WGS) entry which is preliminary data.</text>
</comment>
<dbReference type="EMBL" id="VLNR01000002">
    <property type="protein sequence ID" value="TSE11304.1"/>
    <property type="molecule type" value="Genomic_DNA"/>
</dbReference>